<dbReference type="InterPro" id="IPR053137">
    <property type="entry name" value="NLR-like"/>
</dbReference>
<reference evidence="2" key="2">
    <citation type="submission" date="2020-09" db="EMBL/GenBank/DDBJ databases">
        <authorList>
            <person name="Sun Q."/>
            <person name="Ohkuma M."/>
        </authorList>
    </citation>
    <scope>NUCLEOTIDE SEQUENCE</scope>
    <source>
        <strain evidence="2">JCM 4403</strain>
    </source>
</reference>
<dbReference type="PANTHER" id="PTHR46082:SF6">
    <property type="entry name" value="AAA+ ATPASE DOMAIN-CONTAINING PROTEIN-RELATED"/>
    <property type="match status" value="1"/>
</dbReference>
<dbReference type="Gene3D" id="3.40.50.300">
    <property type="entry name" value="P-loop containing nucleotide triphosphate hydrolases"/>
    <property type="match status" value="1"/>
</dbReference>
<dbReference type="SUPFAM" id="SSF52540">
    <property type="entry name" value="P-loop containing nucleoside triphosphate hydrolases"/>
    <property type="match status" value="1"/>
</dbReference>
<name>A0A918BH60_9ACTN</name>
<dbReference type="PANTHER" id="PTHR46082">
    <property type="entry name" value="ATP/GTP-BINDING PROTEIN-RELATED"/>
    <property type="match status" value="1"/>
</dbReference>
<dbReference type="EMBL" id="BMTU01000002">
    <property type="protein sequence ID" value="GGQ67172.1"/>
    <property type="molecule type" value="Genomic_DNA"/>
</dbReference>
<comment type="caution">
    <text evidence="2">The sequence shown here is derived from an EMBL/GenBank/DDBJ whole genome shotgun (WGS) entry which is preliminary data.</text>
</comment>
<evidence type="ECO:0000313" key="2">
    <source>
        <dbReference type="EMBL" id="GGQ67172.1"/>
    </source>
</evidence>
<feature type="compositionally biased region" description="Basic residues" evidence="1">
    <location>
        <begin position="1"/>
        <end position="10"/>
    </location>
</feature>
<feature type="region of interest" description="Disordered" evidence="1">
    <location>
        <begin position="1"/>
        <end position="25"/>
    </location>
</feature>
<dbReference type="Pfam" id="PF13374">
    <property type="entry name" value="TPR_10"/>
    <property type="match status" value="1"/>
</dbReference>
<dbReference type="InterPro" id="IPR011990">
    <property type="entry name" value="TPR-like_helical_dom_sf"/>
</dbReference>
<dbReference type="Pfam" id="PF13424">
    <property type="entry name" value="TPR_12"/>
    <property type="match status" value="1"/>
</dbReference>
<gene>
    <name evidence="2" type="ORF">GCM10010280_11530</name>
</gene>
<dbReference type="SUPFAM" id="SSF48452">
    <property type="entry name" value="TPR-like"/>
    <property type="match status" value="2"/>
</dbReference>
<accession>A0A918BH60</accession>
<protein>
    <submittedName>
        <fullName evidence="2">Tetratricopeptide repeat protein</fullName>
    </submittedName>
</protein>
<dbReference type="AlphaFoldDB" id="A0A918BH60"/>
<reference evidence="2" key="1">
    <citation type="journal article" date="2014" name="Int. J. Syst. Evol. Microbiol.">
        <title>Complete genome sequence of Corynebacterium casei LMG S-19264T (=DSM 44701T), isolated from a smear-ripened cheese.</title>
        <authorList>
            <consortium name="US DOE Joint Genome Institute (JGI-PGF)"/>
            <person name="Walter F."/>
            <person name="Albersmeier A."/>
            <person name="Kalinowski J."/>
            <person name="Ruckert C."/>
        </authorList>
    </citation>
    <scope>NUCLEOTIDE SEQUENCE</scope>
    <source>
        <strain evidence="2">JCM 4403</strain>
    </source>
</reference>
<dbReference type="Gene3D" id="1.25.40.10">
    <property type="entry name" value="Tetratricopeptide repeat domain"/>
    <property type="match status" value="2"/>
</dbReference>
<evidence type="ECO:0000256" key="1">
    <source>
        <dbReference type="SAM" id="MobiDB-lite"/>
    </source>
</evidence>
<organism evidence="2 3">
    <name type="scientific">Streptomyces pilosus</name>
    <dbReference type="NCBI Taxonomy" id="28893"/>
    <lineage>
        <taxon>Bacteria</taxon>
        <taxon>Bacillati</taxon>
        <taxon>Actinomycetota</taxon>
        <taxon>Actinomycetes</taxon>
        <taxon>Kitasatosporales</taxon>
        <taxon>Streptomycetaceae</taxon>
        <taxon>Streptomyces</taxon>
    </lineage>
</organism>
<proteinExistence type="predicted"/>
<dbReference type="Proteomes" id="UP000656732">
    <property type="component" value="Unassembled WGS sequence"/>
</dbReference>
<evidence type="ECO:0000313" key="3">
    <source>
        <dbReference type="Proteomes" id="UP000656732"/>
    </source>
</evidence>
<keyword evidence="3" id="KW-1185">Reference proteome</keyword>
<sequence length="799" mass="87446">MSMRRDRKMLKVSDTGSAHAEPNGWANSGYVENVTVVVKEAFRPQWPLLVGSVPVPASQFEPREASSGLREWIDSADATPSTMVLCGMGGVGKTQVAADFAADMLAKARSQKVDSASVNTDTQPSDPVASPLTRMDLVVWVTADRTEHIVGTYARAWRAVTGLSPSGDADDEAARFLSWLATTPRQWLVVLDDVPDVGALRDWLPPRTAGGRCVVTTRSKDAAWHTEHRARVDVGLYSPAMSRRYLQNVLRLQGREQDVAHLERLADDLGHLPLALAQAAAYLCEDRSLTVAQYRALLADRTLQLADVLPDDSSLPDTQQHTVAAAWHLSVQRANELAPVGLARPLLTVLCLLDTHAVPMATITTPAMVHYLNTQRLSGRQLPGSAHHARRALQVLRRLSLVNLAPRGTDERDDFISMHQLIQRAVRERVQPSDLNTAVRAAADALEEVWPPGVDYADTATGRSLMSSAEHLVAHDTADALWDAQGPHRVLTRLGLQLQATGRRDQGLLHYRSMLRTARRLLGENAPETLFLRSDIAGLQAEDGDVPAAVKELQAVLAAQRRLLGDEHAHVLTTLNNLAHWRGVTGDYAGAVAEYDRLLDTLQRLPTPSDEVVLVTRRNRAHCMTQCGREAEALPELRTVVEGTTRISGPRHPRTMVARNALASCLGRLGHNEEAIEILTPLLADQQTVHGELHSEALITRANLAQQRGKAGHLDEAVTELTELVALFITVFGADQVRTLTCRTVLAEWTWRAGKKESARAQMEDVADHATRALGPHHHVTTDIRQILAYWAADAGTAG</sequence>
<dbReference type="GO" id="GO:0043531">
    <property type="term" value="F:ADP binding"/>
    <property type="evidence" value="ECO:0007669"/>
    <property type="project" value="InterPro"/>
</dbReference>
<dbReference type="InterPro" id="IPR027417">
    <property type="entry name" value="P-loop_NTPase"/>
</dbReference>